<dbReference type="Pfam" id="PF00005">
    <property type="entry name" value="ABC_tran"/>
    <property type="match status" value="1"/>
</dbReference>
<dbReference type="PROSITE" id="PS50929">
    <property type="entry name" value="ABC_TM1F"/>
    <property type="match status" value="1"/>
</dbReference>
<evidence type="ECO:0000256" key="7">
    <source>
        <dbReference type="SAM" id="Phobius"/>
    </source>
</evidence>
<dbReference type="InterPro" id="IPR003439">
    <property type="entry name" value="ABC_transporter-like_ATP-bd"/>
</dbReference>
<evidence type="ECO:0000313" key="10">
    <source>
        <dbReference type="EMBL" id="MDY0883132.1"/>
    </source>
</evidence>
<feature type="domain" description="ABC transmembrane type-1" evidence="9">
    <location>
        <begin position="1"/>
        <end position="222"/>
    </location>
</feature>
<sequence>MIVMMFAKFVLSMAGMVFVGQEVANLSTRLRLRLIDGIMKARWGFFTSQPTGRFTAAVSTDSDRAATAFKQAGLIFAKFVEILVYFVGALFISWQFSVAAVVLCVLLWIAVSRYMRMAKRAGRGKTKYNQRLAGAVTEVLTNIKALKAMNRHGHIAAVFDTDIDKLSRALRRENDSNAAVVALQDPLLAGFLVTGIYFGYNYFGMPFEALVATIWLLRRIAAKIGEIRAGMQGMFIDSSAFWSTVALIEETEIEAEQMQKGSSMILQNEARFADVSFAYPSRDVMKDINIAIEAGKVTTIIGPSGSGKTTIADLLVGLHQPRSGQVLIDGMSLKDGDLRQWRNRIGYIPQDNILFNDTVAQNVTLGDATIDNSRIEAALKLAGAWQFVSRLPAGLDEMVGVRGNLLSGGQRQRLSIARALINDPNLLILDEATSALDHDTALEICDSVRSLAGQRTILAITHQSLWIDAADRIYEMENGSVTLAEKHSS</sequence>
<keyword evidence="4 10" id="KW-0067">ATP-binding</keyword>
<dbReference type="SUPFAM" id="SSF52540">
    <property type="entry name" value="P-loop containing nucleoside triphosphate hydrolases"/>
    <property type="match status" value="1"/>
</dbReference>
<keyword evidence="2 7" id="KW-0812">Transmembrane</keyword>
<keyword evidence="11" id="KW-1185">Reference proteome</keyword>
<dbReference type="EMBL" id="JAXCLW010000002">
    <property type="protein sequence ID" value="MDY0883132.1"/>
    <property type="molecule type" value="Genomic_DNA"/>
</dbReference>
<accession>A0ABU5EB79</accession>
<dbReference type="PROSITE" id="PS50893">
    <property type="entry name" value="ABC_TRANSPORTER_2"/>
    <property type="match status" value="1"/>
</dbReference>
<comment type="subcellular location">
    <subcellularLocation>
        <location evidence="1">Cell membrane</location>
        <topology evidence="1">Multi-pass membrane protein</topology>
    </subcellularLocation>
</comment>
<evidence type="ECO:0000259" key="9">
    <source>
        <dbReference type="PROSITE" id="PS50929"/>
    </source>
</evidence>
<dbReference type="InterPro" id="IPR039421">
    <property type="entry name" value="Type_1_exporter"/>
</dbReference>
<feature type="transmembrane region" description="Helical" evidence="7">
    <location>
        <begin position="178"/>
        <end position="197"/>
    </location>
</feature>
<feature type="domain" description="ABC transporter" evidence="8">
    <location>
        <begin position="270"/>
        <end position="489"/>
    </location>
</feature>
<dbReference type="RefSeq" id="WP_320508660.1">
    <property type="nucleotide sequence ID" value="NZ_JAXCLW010000002.1"/>
</dbReference>
<evidence type="ECO:0000256" key="6">
    <source>
        <dbReference type="ARBA" id="ARBA00023136"/>
    </source>
</evidence>
<feature type="transmembrane region" description="Helical" evidence="7">
    <location>
        <begin position="82"/>
        <end position="111"/>
    </location>
</feature>
<evidence type="ECO:0000259" key="8">
    <source>
        <dbReference type="PROSITE" id="PS50893"/>
    </source>
</evidence>
<dbReference type="InterPro" id="IPR011527">
    <property type="entry name" value="ABC1_TM_dom"/>
</dbReference>
<dbReference type="Proteomes" id="UP001279642">
    <property type="component" value="Unassembled WGS sequence"/>
</dbReference>
<dbReference type="InterPro" id="IPR003593">
    <property type="entry name" value="AAA+_ATPase"/>
</dbReference>
<keyword evidence="5 7" id="KW-1133">Transmembrane helix</keyword>
<proteinExistence type="predicted"/>
<dbReference type="Gene3D" id="1.20.1560.10">
    <property type="entry name" value="ABC transporter type 1, transmembrane domain"/>
    <property type="match status" value="1"/>
</dbReference>
<dbReference type="InterPro" id="IPR036640">
    <property type="entry name" value="ABC1_TM_sf"/>
</dbReference>
<evidence type="ECO:0000256" key="4">
    <source>
        <dbReference type="ARBA" id="ARBA00022840"/>
    </source>
</evidence>
<protein>
    <submittedName>
        <fullName evidence="10">ABC transporter ATP-binding protein</fullName>
    </submittedName>
</protein>
<keyword evidence="6 7" id="KW-0472">Membrane</keyword>
<dbReference type="PANTHER" id="PTHR24221:SF654">
    <property type="entry name" value="ATP-BINDING CASSETTE SUB-FAMILY B MEMBER 6"/>
    <property type="match status" value="1"/>
</dbReference>
<dbReference type="PROSITE" id="PS00211">
    <property type="entry name" value="ABC_TRANSPORTER_1"/>
    <property type="match status" value="1"/>
</dbReference>
<dbReference type="Gene3D" id="3.40.50.300">
    <property type="entry name" value="P-loop containing nucleotide triphosphate hydrolases"/>
    <property type="match status" value="1"/>
</dbReference>
<dbReference type="PANTHER" id="PTHR24221">
    <property type="entry name" value="ATP-BINDING CASSETTE SUB-FAMILY B"/>
    <property type="match status" value="1"/>
</dbReference>
<evidence type="ECO:0000256" key="3">
    <source>
        <dbReference type="ARBA" id="ARBA00022741"/>
    </source>
</evidence>
<evidence type="ECO:0000256" key="5">
    <source>
        <dbReference type="ARBA" id="ARBA00022989"/>
    </source>
</evidence>
<dbReference type="InterPro" id="IPR017871">
    <property type="entry name" value="ABC_transporter-like_CS"/>
</dbReference>
<evidence type="ECO:0000256" key="1">
    <source>
        <dbReference type="ARBA" id="ARBA00004651"/>
    </source>
</evidence>
<comment type="caution">
    <text evidence="10">The sequence shown here is derived from an EMBL/GenBank/DDBJ whole genome shotgun (WGS) entry which is preliminary data.</text>
</comment>
<dbReference type="GO" id="GO:0005524">
    <property type="term" value="F:ATP binding"/>
    <property type="evidence" value="ECO:0007669"/>
    <property type="project" value="UniProtKB-KW"/>
</dbReference>
<dbReference type="SMART" id="SM00382">
    <property type="entry name" value="AAA"/>
    <property type="match status" value="1"/>
</dbReference>
<gene>
    <name evidence="10" type="ORF">SMD27_09770</name>
</gene>
<reference evidence="10 11" key="1">
    <citation type="journal article" date="2016" name="Antonie Van Leeuwenhoek">
        <title>Dongia soli sp. nov., isolated from soil from Dokdo, Korea.</title>
        <authorList>
            <person name="Kim D.U."/>
            <person name="Lee H."/>
            <person name="Kim H."/>
            <person name="Kim S.G."/>
            <person name="Ka J.O."/>
        </authorList>
    </citation>
    <scope>NUCLEOTIDE SEQUENCE [LARGE SCALE GENOMIC DNA]</scope>
    <source>
        <strain evidence="10 11">D78</strain>
    </source>
</reference>
<organism evidence="10 11">
    <name type="scientific">Dongia soli</name>
    <dbReference type="NCBI Taxonomy" id="600628"/>
    <lineage>
        <taxon>Bacteria</taxon>
        <taxon>Pseudomonadati</taxon>
        <taxon>Pseudomonadota</taxon>
        <taxon>Alphaproteobacteria</taxon>
        <taxon>Rhodospirillales</taxon>
        <taxon>Dongiaceae</taxon>
        <taxon>Dongia</taxon>
    </lineage>
</organism>
<dbReference type="Pfam" id="PF00664">
    <property type="entry name" value="ABC_membrane"/>
    <property type="match status" value="1"/>
</dbReference>
<dbReference type="SUPFAM" id="SSF90123">
    <property type="entry name" value="ABC transporter transmembrane region"/>
    <property type="match status" value="1"/>
</dbReference>
<keyword evidence="3" id="KW-0547">Nucleotide-binding</keyword>
<evidence type="ECO:0000256" key="2">
    <source>
        <dbReference type="ARBA" id="ARBA00022692"/>
    </source>
</evidence>
<evidence type="ECO:0000313" key="11">
    <source>
        <dbReference type="Proteomes" id="UP001279642"/>
    </source>
</evidence>
<name>A0ABU5EB79_9PROT</name>
<dbReference type="InterPro" id="IPR027417">
    <property type="entry name" value="P-loop_NTPase"/>
</dbReference>